<feature type="region of interest" description="Disordered" evidence="1">
    <location>
        <begin position="25"/>
        <end position="45"/>
    </location>
</feature>
<evidence type="ECO:0000313" key="2">
    <source>
        <dbReference type="EMBL" id="BBO32937.1"/>
    </source>
</evidence>
<dbReference type="EMBL" id="AP021861">
    <property type="protein sequence ID" value="BBO32937.1"/>
    <property type="molecule type" value="Genomic_DNA"/>
</dbReference>
<accession>A0A5K7XAH7</accession>
<reference evidence="3" key="1">
    <citation type="submission" date="2019-10" db="EMBL/GenBank/DDBJ databases">
        <title>Lacipirellula parvula gen. nov., sp. nov., representing a lineage of planctomycetes widespread in freshwater anoxic habitats, and description of the family Lacipirellulaceae.</title>
        <authorList>
            <person name="Dedysh S.N."/>
            <person name="Kulichevskaya I.S."/>
            <person name="Beletsky A.V."/>
            <person name="Rakitin A.L."/>
            <person name="Mardanov A.V."/>
            <person name="Ivanova A.A."/>
            <person name="Saltykova V.X."/>
            <person name="Rijpstra W.I.C."/>
            <person name="Sinninghe Damste J.S."/>
            <person name="Ravin N.V."/>
        </authorList>
    </citation>
    <scope>NUCLEOTIDE SEQUENCE [LARGE SCALE GENOMIC DNA]</scope>
    <source>
        <strain evidence="3">PX69</strain>
    </source>
</reference>
<dbReference type="Proteomes" id="UP000326837">
    <property type="component" value="Chromosome"/>
</dbReference>
<dbReference type="KEGG" id="lpav:PLANPX_2549"/>
<evidence type="ECO:0000256" key="1">
    <source>
        <dbReference type="SAM" id="MobiDB-lite"/>
    </source>
</evidence>
<evidence type="ECO:0000313" key="3">
    <source>
        <dbReference type="Proteomes" id="UP000326837"/>
    </source>
</evidence>
<keyword evidence="3" id="KW-1185">Reference proteome</keyword>
<dbReference type="AlphaFoldDB" id="A0A5K7XAH7"/>
<gene>
    <name evidence="2" type="ORF">PLANPX_2549</name>
</gene>
<protein>
    <submittedName>
        <fullName evidence="2">Uncharacterized protein</fullName>
    </submittedName>
</protein>
<organism evidence="2 3">
    <name type="scientific">Lacipirellula parvula</name>
    <dbReference type="NCBI Taxonomy" id="2650471"/>
    <lineage>
        <taxon>Bacteria</taxon>
        <taxon>Pseudomonadati</taxon>
        <taxon>Planctomycetota</taxon>
        <taxon>Planctomycetia</taxon>
        <taxon>Pirellulales</taxon>
        <taxon>Lacipirellulaceae</taxon>
        <taxon>Lacipirellula</taxon>
    </lineage>
</organism>
<proteinExistence type="predicted"/>
<sequence>MTIFEETKQTFPATRAKIKPNCVDRKSLSHIAHAGPTRSGQKQRA</sequence>
<name>A0A5K7XAH7_9BACT</name>